<dbReference type="Pfam" id="PF01031">
    <property type="entry name" value="Dynamin_M"/>
    <property type="match status" value="1"/>
</dbReference>
<dbReference type="Proteomes" id="UP001175227">
    <property type="component" value="Unassembled WGS sequence"/>
</dbReference>
<protein>
    <submittedName>
        <fullName evidence="6">P-loop containing nucleoside triphosphate hydrolase protein</fullName>
    </submittedName>
</protein>
<evidence type="ECO:0000256" key="3">
    <source>
        <dbReference type="SAM" id="MobiDB-lite"/>
    </source>
</evidence>
<evidence type="ECO:0000313" key="6">
    <source>
        <dbReference type="EMBL" id="KAK0482715.1"/>
    </source>
</evidence>
<accession>A0AA39UKL9</accession>
<dbReference type="Pfam" id="PF02212">
    <property type="entry name" value="GED"/>
    <property type="match status" value="1"/>
</dbReference>
<dbReference type="GO" id="GO:0016020">
    <property type="term" value="C:membrane"/>
    <property type="evidence" value="ECO:0007669"/>
    <property type="project" value="TreeGrafter"/>
</dbReference>
<dbReference type="Pfam" id="PF00350">
    <property type="entry name" value="Dynamin_N"/>
    <property type="match status" value="1"/>
</dbReference>
<dbReference type="GO" id="GO:0016559">
    <property type="term" value="P:peroxisome fission"/>
    <property type="evidence" value="ECO:0007669"/>
    <property type="project" value="TreeGrafter"/>
</dbReference>
<dbReference type="InterPro" id="IPR001401">
    <property type="entry name" value="Dynamin_GTPase"/>
</dbReference>
<evidence type="ECO:0000259" key="4">
    <source>
        <dbReference type="PROSITE" id="PS51388"/>
    </source>
</evidence>
<feature type="region of interest" description="Disordered" evidence="3">
    <location>
        <begin position="608"/>
        <end position="659"/>
    </location>
</feature>
<dbReference type="CDD" id="cd08771">
    <property type="entry name" value="DLP_1"/>
    <property type="match status" value="1"/>
</dbReference>
<reference evidence="6" key="1">
    <citation type="submission" date="2023-06" db="EMBL/GenBank/DDBJ databases">
        <authorList>
            <consortium name="Lawrence Berkeley National Laboratory"/>
            <person name="Ahrendt S."/>
            <person name="Sahu N."/>
            <person name="Indic B."/>
            <person name="Wong-Bajracharya J."/>
            <person name="Merenyi Z."/>
            <person name="Ke H.-M."/>
            <person name="Monk M."/>
            <person name="Kocsube S."/>
            <person name="Drula E."/>
            <person name="Lipzen A."/>
            <person name="Balint B."/>
            <person name="Henrissat B."/>
            <person name="Andreopoulos B."/>
            <person name="Martin F.M."/>
            <person name="Harder C.B."/>
            <person name="Rigling D."/>
            <person name="Ford K.L."/>
            <person name="Foster G.D."/>
            <person name="Pangilinan J."/>
            <person name="Papanicolaou A."/>
            <person name="Barry K."/>
            <person name="LaButti K."/>
            <person name="Viragh M."/>
            <person name="Koriabine M."/>
            <person name="Yan M."/>
            <person name="Riley R."/>
            <person name="Champramary S."/>
            <person name="Plett K.L."/>
            <person name="Tsai I.J."/>
            <person name="Slot J."/>
            <person name="Sipos G."/>
            <person name="Plett J."/>
            <person name="Nagy L.G."/>
            <person name="Grigoriev I.V."/>
        </authorList>
    </citation>
    <scope>NUCLEOTIDE SEQUENCE</scope>
    <source>
        <strain evidence="6">ICMP 16352</strain>
    </source>
</reference>
<keyword evidence="6" id="KW-0378">Hydrolase</keyword>
<name>A0AA39UKL9_9AGAR</name>
<comment type="caution">
    <text evidence="6">The sequence shown here is derived from an EMBL/GenBank/DDBJ whole genome shotgun (WGS) entry which is preliminary data.</text>
</comment>
<feature type="domain" description="Dynamin-type G" evidence="5">
    <location>
        <begin position="26"/>
        <end position="334"/>
    </location>
</feature>
<dbReference type="PANTHER" id="PTHR11566:SF21">
    <property type="entry name" value="DYNAMIN RELATED PROTEIN 1, ISOFORM A"/>
    <property type="match status" value="1"/>
</dbReference>
<dbReference type="InterPro" id="IPR022812">
    <property type="entry name" value="Dynamin"/>
</dbReference>
<dbReference type="Gene3D" id="3.40.50.300">
    <property type="entry name" value="P-loop containing nucleotide triphosphate hydrolases"/>
    <property type="match status" value="1"/>
</dbReference>
<dbReference type="GO" id="GO:0005739">
    <property type="term" value="C:mitochondrion"/>
    <property type="evidence" value="ECO:0007669"/>
    <property type="project" value="TreeGrafter"/>
</dbReference>
<dbReference type="GO" id="GO:0000266">
    <property type="term" value="P:mitochondrial fission"/>
    <property type="evidence" value="ECO:0007669"/>
    <property type="project" value="TreeGrafter"/>
</dbReference>
<keyword evidence="7" id="KW-1185">Reference proteome</keyword>
<evidence type="ECO:0000256" key="2">
    <source>
        <dbReference type="ARBA" id="ARBA00023134"/>
    </source>
</evidence>
<dbReference type="GO" id="GO:0048312">
    <property type="term" value="P:intracellular distribution of mitochondria"/>
    <property type="evidence" value="ECO:0007669"/>
    <property type="project" value="TreeGrafter"/>
</dbReference>
<dbReference type="PROSITE" id="PS51718">
    <property type="entry name" value="G_DYNAMIN_2"/>
    <property type="match status" value="1"/>
</dbReference>
<organism evidence="6 7">
    <name type="scientific">Armillaria novae-zelandiae</name>
    <dbReference type="NCBI Taxonomy" id="153914"/>
    <lineage>
        <taxon>Eukaryota</taxon>
        <taxon>Fungi</taxon>
        <taxon>Dikarya</taxon>
        <taxon>Basidiomycota</taxon>
        <taxon>Agaricomycotina</taxon>
        <taxon>Agaricomycetes</taxon>
        <taxon>Agaricomycetidae</taxon>
        <taxon>Agaricales</taxon>
        <taxon>Marasmiineae</taxon>
        <taxon>Physalacriaceae</taxon>
        <taxon>Armillaria</taxon>
    </lineage>
</organism>
<dbReference type="Gene3D" id="1.20.120.1240">
    <property type="entry name" value="Dynamin, middle domain"/>
    <property type="match status" value="1"/>
</dbReference>
<gene>
    <name evidence="6" type="ORF">IW261DRAFT_1606533</name>
</gene>
<dbReference type="InterPro" id="IPR045063">
    <property type="entry name" value="Dynamin_N"/>
</dbReference>
<keyword evidence="2" id="KW-0342">GTP-binding</keyword>
<evidence type="ECO:0000313" key="7">
    <source>
        <dbReference type="Proteomes" id="UP001175227"/>
    </source>
</evidence>
<dbReference type="PRINTS" id="PR00195">
    <property type="entry name" value="DYNAMIN"/>
</dbReference>
<dbReference type="InterPro" id="IPR003130">
    <property type="entry name" value="GED"/>
</dbReference>
<dbReference type="PROSITE" id="PS51388">
    <property type="entry name" value="GED"/>
    <property type="match status" value="1"/>
</dbReference>
<dbReference type="InterPro" id="IPR020850">
    <property type="entry name" value="GED_dom"/>
</dbReference>
<dbReference type="InterPro" id="IPR000375">
    <property type="entry name" value="Dynamin_stalk"/>
</dbReference>
<dbReference type="GO" id="GO:0006897">
    <property type="term" value="P:endocytosis"/>
    <property type="evidence" value="ECO:0007669"/>
    <property type="project" value="TreeGrafter"/>
</dbReference>
<dbReference type="EMBL" id="JAUEPR010000007">
    <property type="protein sequence ID" value="KAK0482715.1"/>
    <property type="molecule type" value="Genomic_DNA"/>
</dbReference>
<dbReference type="PANTHER" id="PTHR11566">
    <property type="entry name" value="DYNAMIN"/>
    <property type="match status" value="1"/>
</dbReference>
<proteinExistence type="predicted"/>
<dbReference type="InterPro" id="IPR027417">
    <property type="entry name" value="P-loop_NTPase"/>
</dbReference>
<keyword evidence="1" id="KW-0547">Nucleotide-binding</keyword>
<dbReference type="GO" id="GO:0008017">
    <property type="term" value="F:microtubule binding"/>
    <property type="evidence" value="ECO:0007669"/>
    <property type="project" value="TreeGrafter"/>
</dbReference>
<dbReference type="GO" id="GO:0005525">
    <property type="term" value="F:GTP binding"/>
    <property type="evidence" value="ECO:0007669"/>
    <property type="project" value="InterPro"/>
</dbReference>
<feature type="compositionally biased region" description="Polar residues" evidence="3">
    <location>
        <begin position="641"/>
        <end position="654"/>
    </location>
</feature>
<dbReference type="SMART" id="SM00053">
    <property type="entry name" value="DYNc"/>
    <property type="match status" value="1"/>
</dbReference>
<dbReference type="SUPFAM" id="SSF52540">
    <property type="entry name" value="P-loop containing nucleoside triphosphate hydrolases"/>
    <property type="match status" value="1"/>
</dbReference>
<dbReference type="GO" id="GO:0005874">
    <property type="term" value="C:microtubule"/>
    <property type="evidence" value="ECO:0007669"/>
    <property type="project" value="TreeGrafter"/>
</dbReference>
<feature type="domain" description="GED" evidence="4">
    <location>
        <begin position="719"/>
        <end position="813"/>
    </location>
</feature>
<dbReference type="InterPro" id="IPR030381">
    <property type="entry name" value="G_DYNAMIN_dom"/>
</dbReference>
<feature type="region of interest" description="Disordered" evidence="3">
    <location>
        <begin position="414"/>
        <end position="433"/>
    </location>
</feature>
<evidence type="ECO:0000259" key="5">
    <source>
        <dbReference type="PROSITE" id="PS51718"/>
    </source>
</evidence>
<dbReference type="GO" id="GO:0003924">
    <property type="term" value="F:GTPase activity"/>
    <property type="evidence" value="ECO:0007669"/>
    <property type="project" value="InterPro"/>
</dbReference>
<dbReference type="AlphaFoldDB" id="A0AA39UKL9"/>
<sequence length="813" mass="90829">MDHYASRRKDMLAIVNQLHSIGAQTYIELPRIVVIGNQSAGKSSVVEAISGITVPRDAGTCTRCPMECRLASSEDPWCCQISIRYEFEPNGGRRPKDVIERKFGDLIMKKSQVEPMLRRAQWAVLNPKLSYEHILGMSMHEMDHNSSNRALLFSRNVVCVDLKGPGLTDLSFIDLPGIIQNAETETVKLVEDMVVSHIAGNCLILVALPMTDDVENQKALKLANLADPQGRRTIGVLTKPDMLPEGSVKNKALWLDVVEGRRFPLKHGYYCTRHPDDADRSQGMTSEEARKAEVEFFARTEPWNISIKPHYFGVKNLTAALSSLLIQVIEEALPKIQLEATRQLETCRDELERLPKPIVGDPATYMLQLITVLCDDVNLHVRGSPQTTKMIQDNRAAFAKFKIDIRKTAPNFVSSGKAQEPVDSEESDEDRSVLTTSAPFTVSDMRKHIRRSVTRELPNNVPFDAKVALITSFQHSWPASVKSCFDNVQSTVLTTLLSCVDHERLGRYDLLTHHLRSFVSEIISEQYVLCYKILEAILEVELSPFTQNLHYLDSSSKKWLAKYKGAKQERKSQPVPAPVSVLTPKTAGSGISPIFPKMDSDILDSRLAPINHNPDLSDESDSFLQAPHTASQGPKRKFRTNNRINTSTPASTSAPVVPIWDRRPGTSGTFLPAEDISSPFASDKEKTDKALAALTALGFTGLTADDLEKLHPVDEYETELKVMAEVRGYFQVSYKRIIDYVPSLIDLKFVKAVGKALQPFLIKKFELGSNEANVKCAKYLAEDPVVTAVREELGVKKRRLEKVQEELYTFGGL</sequence>
<evidence type="ECO:0000256" key="1">
    <source>
        <dbReference type="ARBA" id="ARBA00022741"/>
    </source>
</evidence>